<feature type="domain" description="Aminoglycoside phosphotransferase" evidence="1">
    <location>
        <begin position="12"/>
        <end position="197"/>
    </location>
</feature>
<comment type="caution">
    <text evidence="2">The sequence shown here is derived from an EMBL/GenBank/DDBJ whole genome shotgun (WGS) entry which is preliminary data.</text>
</comment>
<gene>
    <name evidence="2" type="ORF">SBRY_50570</name>
</gene>
<name>A0A9W4H526_9ACTN</name>
<dbReference type="RefSeq" id="WP_205045213.1">
    <property type="nucleotide sequence ID" value="NZ_CAJVAX010000019.1"/>
</dbReference>
<protein>
    <submittedName>
        <fullName evidence="2">Phosphotransferase enzyme family protein</fullName>
    </submittedName>
</protein>
<keyword evidence="3" id="KW-1185">Reference proteome</keyword>
<evidence type="ECO:0000259" key="1">
    <source>
        <dbReference type="Pfam" id="PF01636"/>
    </source>
</evidence>
<proteinExistence type="predicted"/>
<dbReference type="AlphaFoldDB" id="A0A9W4H526"/>
<reference evidence="2" key="1">
    <citation type="submission" date="2021-06" db="EMBL/GenBank/DDBJ databases">
        <authorList>
            <person name="Arsene-Ploetze F."/>
        </authorList>
    </citation>
    <scope>NUCLEOTIDE SEQUENCE</scope>
    <source>
        <strain evidence="2">SBRY1</strain>
    </source>
</reference>
<dbReference type="EMBL" id="CAJVAX010000019">
    <property type="protein sequence ID" value="CAG7651262.1"/>
    <property type="molecule type" value="Genomic_DNA"/>
</dbReference>
<organism evidence="2 3">
    <name type="scientific">Actinacidiphila bryophytorum</name>
    <dbReference type="NCBI Taxonomy" id="1436133"/>
    <lineage>
        <taxon>Bacteria</taxon>
        <taxon>Bacillati</taxon>
        <taxon>Actinomycetota</taxon>
        <taxon>Actinomycetes</taxon>
        <taxon>Kitasatosporales</taxon>
        <taxon>Streptomycetaceae</taxon>
        <taxon>Actinacidiphila</taxon>
    </lineage>
</organism>
<sequence>MTTAHYVKHYLTAERCQTAVRNYMWLLQHAAPVRLPALQAIRPTSVTFEFVQGRHAQPSDLPRLATHLGDVHGASWVADLHRAQLGAVHVPNEGLEVPDYPSSRRKALAARHAAGFLPTTADLDASLALLAQTDSGPAAFYKDTNPRNVLITADAVVTIDVDDLTLAPFGYDLAKLIVTLTMTYGPLPANAVRDALDRYNQAAAHHHEPLGHTDMGQLTAFMSLHDILTAPYLGRNGYRYRAPGPSAYTGRGDATTDIA</sequence>
<dbReference type="Proteomes" id="UP001153328">
    <property type="component" value="Unassembled WGS sequence"/>
</dbReference>
<dbReference type="Pfam" id="PF01636">
    <property type="entry name" value="APH"/>
    <property type="match status" value="1"/>
</dbReference>
<dbReference type="InterPro" id="IPR002575">
    <property type="entry name" value="Aminoglycoside_PTrfase"/>
</dbReference>
<accession>A0A9W4H526</accession>
<evidence type="ECO:0000313" key="3">
    <source>
        <dbReference type="Proteomes" id="UP001153328"/>
    </source>
</evidence>
<dbReference type="InterPro" id="IPR011009">
    <property type="entry name" value="Kinase-like_dom_sf"/>
</dbReference>
<dbReference type="SUPFAM" id="SSF56112">
    <property type="entry name" value="Protein kinase-like (PK-like)"/>
    <property type="match status" value="1"/>
</dbReference>
<evidence type="ECO:0000313" key="2">
    <source>
        <dbReference type="EMBL" id="CAG7651262.1"/>
    </source>
</evidence>